<evidence type="ECO:0000313" key="2">
    <source>
        <dbReference type="Proteomes" id="UP000002586"/>
    </source>
</evidence>
<organism evidence="1 2">
    <name type="scientific">Magnetococcus marinus (strain ATCC BAA-1437 / JCM 17883 / MC-1)</name>
    <dbReference type="NCBI Taxonomy" id="156889"/>
    <lineage>
        <taxon>Bacteria</taxon>
        <taxon>Pseudomonadati</taxon>
        <taxon>Pseudomonadota</taxon>
        <taxon>Magnetococcia</taxon>
        <taxon>Magnetococcales</taxon>
        <taxon>Magnetococcaceae</taxon>
        <taxon>Magnetococcus</taxon>
    </lineage>
</organism>
<dbReference type="RefSeq" id="WP_011712830.1">
    <property type="nucleotide sequence ID" value="NC_008576.1"/>
</dbReference>
<name>A0L6T2_MAGMM</name>
<reference evidence="2" key="1">
    <citation type="journal article" date="2009" name="Appl. Environ. Microbiol.">
        <title>Complete genome sequence of the chemolithoautotrophic marine magnetotactic coccus strain MC-1.</title>
        <authorList>
            <person name="Schubbe S."/>
            <person name="Williams T.J."/>
            <person name="Xie G."/>
            <person name="Kiss H.E."/>
            <person name="Brettin T.S."/>
            <person name="Martinez D."/>
            <person name="Ross C.A."/>
            <person name="Schuler D."/>
            <person name="Cox B.L."/>
            <person name="Nealson K.H."/>
            <person name="Bazylinski D.A."/>
        </authorList>
    </citation>
    <scope>NUCLEOTIDE SEQUENCE [LARGE SCALE GENOMIC DNA]</scope>
    <source>
        <strain evidence="2">ATCC BAA-1437 / JCM 17883 / MC-1</strain>
    </source>
</reference>
<accession>A0L6T2</accession>
<dbReference type="Proteomes" id="UP000002586">
    <property type="component" value="Chromosome"/>
</dbReference>
<protein>
    <submittedName>
        <fullName evidence="1">Uncharacterized protein</fullName>
    </submittedName>
</protein>
<gene>
    <name evidence="1" type="ordered locus">Mmc1_1164</name>
</gene>
<sequence>MQEGPKWCAGVKNLNAALAEPVSGEVLSVHHGQVDVETSYGVVTVRGHDLKPCDEVIIRNGWATLEKPRHHLGFCV</sequence>
<dbReference type="KEGG" id="mgm:Mmc1_1164"/>
<keyword evidence="2" id="KW-1185">Reference proteome</keyword>
<reference evidence="1 2" key="2">
    <citation type="journal article" date="2012" name="Int. J. Syst. Evol. Microbiol.">
        <title>Magnetococcus marinus gen. nov., sp. nov., a marine, magnetotactic bacterium that represents a novel lineage (Magnetococcaceae fam. nov.; Magnetococcales ord. nov.) at the base of the Alphaproteobacteria.</title>
        <authorList>
            <person name="Bazylinski D.A."/>
            <person name="Williams T.J."/>
            <person name="Lefevre C.T."/>
            <person name="Berg R.J."/>
            <person name="Zhang C.L."/>
            <person name="Bowser S.S."/>
            <person name="Dean A.J."/>
            <person name="Beveridge T.J."/>
        </authorList>
    </citation>
    <scope>NUCLEOTIDE SEQUENCE [LARGE SCALE GENOMIC DNA]</scope>
    <source>
        <strain evidence="2">ATCC BAA-1437 / JCM 17883 / MC-1</strain>
    </source>
</reference>
<proteinExistence type="predicted"/>
<dbReference type="EMBL" id="CP000471">
    <property type="protein sequence ID" value="ABK43675.1"/>
    <property type="molecule type" value="Genomic_DNA"/>
</dbReference>
<dbReference type="HOGENOM" id="CLU_2650159_0_0_5"/>
<dbReference type="AlphaFoldDB" id="A0L6T2"/>
<evidence type="ECO:0000313" key="1">
    <source>
        <dbReference type="EMBL" id="ABK43675.1"/>
    </source>
</evidence>